<organism evidence="6 7">
    <name type="scientific">Methanocella arvoryzae (strain DSM 22066 / NBRC 105507 / MRE50)</name>
    <dbReference type="NCBI Taxonomy" id="351160"/>
    <lineage>
        <taxon>Archaea</taxon>
        <taxon>Methanobacteriati</taxon>
        <taxon>Methanobacteriota</taxon>
        <taxon>Stenosarchaea group</taxon>
        <taxon>Methanomicrobia</taxon>
        <taxon>Methanocellales</taxon>
        <taxon>Methanocellaceae</taxon>
        <taxon>Methanocella</taxon>
    </lineage>
</organism>
<protein>
    <submittedName>
        <fullName evidence="6">Conserved hypothetical Fe-S cluster-binding protein, C-terminal</fullName>
    </submittedName>
</protein>
<dbReference type="PROSITE" id="PS51379">
    <property type="entry name" value="4FE4S_FER_2"/>
    <property type="match status" value="2"/>
</dbReference>
<dbReference type="STRING" id="351160.LRC223"/>
<dbReference type="PANTHER" id="PTHR43687:SF1">
    <property type="entry name" value="FERREDOXIN III"/>
    <property type="match status" value="1"/>
</dbReference>
<evidence type="ECO:0000313" key="6">
    <source>
        <dbReference type="EMBL" id="CAJ35217.1"/>
    </source>
</evidence>
<evidence type="ECO:0000256" key="3">
    <source>
        <dbReference type="ARBA" id="ARBA00023004"/>
    </source>
</evidence>
<sequence>MMLFAELLLDLHEMRRPDLVIMDAIVGMEGRGPSAGNPRRIGLVLASKSCTALDFVATHIVGMDPLAVPTVKRAADRNLGPKSLSEIKVHGEGLDSVMVKDFKLAATMDLSRVPAPLLNLASGMVATRPVIEVQRCRKCGVCVRDCPPKAMFFSPRRLPEIDYKKCIRCYCCQELCPESAVSVKVPVLRKVIGRLLGRPEQH</sequence>
<dbReference type="Pfam" id="PF12838">
    <property type="entry name" value="Fer4_7"/>
    <property type="match status" value="1"/>
</dbReference>
<keyword evidence="2" id="KW-0479">Metal-binding</keyword>
<dbReference type="Pfam" id="PF04015">
    <property type="entry name" value="DUF362"/>
    <property type="match status" value="1"/>
</dbReference>
<dbReference type="GO" id="GO:0051539">
    <property type="term" value="F:4 iron, 4 sulfur cluster binding"/>
    <property type="evidence" value="ECO:0007669"/>
    <property type="project" value="UniProtKB-KW"/>
</dbReference>
<dbReference type="AlphaFoldDB" id="Q0W8S6"/>
<keyword evidence="4" id="KW-0411">Iron-sulfur</keyword>
<keyword evidence="3" id="KW-0408">Iron</keyword>
<dbReference type="GO" id="GO:0046872">
    <property type="term" value="F:metal ion binding"/>
    <property type="evidence" value="ECO:0007669"/>
    <property type="project" value="UniProtKB-KW"/>
</dbReference>
<evidence type="ECO:0000259" key="5">
    <source>
        <dbReference type="PROSITE" id="PS51379"/>
    </source>
</evidence>
<feature type="domain" description="4Fe-4S ferredoxin-type" evidence="5">
    <location>
        <begin position="127"/>
        <end position="156"/>
    </location>
</feature>
<dbReference type="Proteomes" id="UP000000663">
    <property type="component" value="Chromosome"/>
</dbReference>
<keyword evidence="1" id="KW-0004">4Fe-4S</keyword>
<proteinExistence type="predicted"/>
<dbReference type="PROSITE" id="PS00198">
    <property type="entry name" value="4FE4S_FER_1"/>
    <property type="match status" value="1"/>
</dbReference>
<reference evidence="6 7" key="1">
    <citation type="journal article" date="2006" name="Science">
        <title>Genome of rice cluster I archaea -- the key methane producers in the rice rhizosphere.</title>
        <authorList>
            <person name="Erkel C."/>
            <person name="Kube M."/>
            <person name="Reinhardt R."/>
            <person name="Liesack W."/>
        </authorList>
    </citation>
    <scope>NUCLEOTIDE SEQUENCE [LARGE SCALE GENOMIC DNA]</scope>
    <source>
        <strain evidence="7">DSM 22066 / NBRC 105507 / MRE50</strain>
    </source>
</reference>
<accession>Q0W8S6</accession>
<dbReference type="GO" id="GO:0016491">
    <property type="term" value="F:oxidoreductase activity"/>
    <property type="evidence" value="ECO:0007669"/>
    <property type="project" value="UniProtKB-ARBA"/>
</dbReference>
<dbReference type="InterPro" id="IPR050572">
    <property type="entry name" value="Fe-S_Ferredoxin"/>
</dbReference>
<keyword evidence="7" id="KW-1185">Reference proteome</keyword>
<feature type="domain" description="4Fe-4S ferredoxin-type" evidence="5">
    <location>
        <begin position="157"/>
        <end position="186"/>
    </location>
</feature>
<evidence type="ECO:0000313" key="7">
    <source>
        <dbReference type="Proteomes" id="UP000000663"/>
    </source>
</evidence>
<dbReference type="InterPro" id="IPR017900">
    <property type="entry name" value="4Fe4S_Fe_S_CS"/>
</dbReference>
<dbReference type="PANTHER" id="PTHR43687">
    <property type="entry name" value="ADENYLYLSULFATE REDUCTASE, BETA SUBUNIT"/>
    <property type="match status" value="1"/>
</dbReference>
<dbReference type="Gene3D" id="3.30.70.20">
    <property type="match status" value="1"/>
</dbReference>
<evidence type="ECO:0000256" key="2">
    <source>
        <dbReference type="ARBA" id="ARBA00022723"/>
    </source>
</evidence>
<gene>
    <name evidence="6" type="ORF">LRC223</name>
</gene>
<evidence type="ECO:0000256" key="1">
    <source>
        <dbReference type="ARBA" id="ARBA00022485"/>
    </source>
</evidence>
<dbReference type="EMBL" id="AM114193">
    <property type="protein sequence ID" value="CAJ35217.1"/>
    <property type="molecule type" value="Genomic_DNA"/>
</dbReference>
<dbReference type="SUPFAM" id="SSF54862">
    <property type="entry name" value="4Fe-4S ferredoxins"/>
    <property type="match status" value="1"/>
</dbReference>
<dbReference type="eggNOG" id="arCOG02447">
    <property type="taxonomic scope" value="Archaea"/>
</dbReference>
<dbReference type="KEGG" id="rci:LRC223"/>
<dbReference type="InterPro" id="IPR007160">
    <property type="entry name" value="DUF362"/>
</dbReference>
<name>Q0W8S6_METAR</name>
<dbReference type="InterPro" id="IPR017896">
    <property type="entry name" value="4Fe4S_Fe-S-bd"/>
</dbReference>
<evidence type="ECO:0000256" key="4">
    <source>
        <dbReference type="ARBA" id="ARBA00023014"/>
    </source>
</evidence>